<sequence length="429" mass="48932">MAKFLVGETTLLLIYFLIPHARACSDYAAQPINLILNTFSHCTTILATPSNRVISCLKWDMNAIIVINEAGNMTQFPIGVSGQPTARAAFVRRNEASKSCWAFILVLPEVTKHPYGKPLTAEEKLELATVVRRGYMPGDNVKPQFYVWLTATKILFQKILSVLAQSHKGVVPFGDREYLLMEVRLDSGGAIQILSEIKMHIHNRQYVGITGKAKSRPWYEINCKFSTCWDKIAPILSQIWGLNKYFWFPSAWATLPRMYELFNIFKIGAASHSQHMTLYDIHQLSKLTSFDEFFAFIIFQDLLPHVSNETIMYTPNFRREYDVYIFRREPQLYSADKMRLVVIPQETYPFRIVSCYQVGTQNSQFRALSDPFDTCTWTILVVSFVSVILFFAIIPKGVTPGWFIATGILLENSVLGEPKTFTRGGTPLD</sequence>
<evidence type="ECO:0000256" key="2">
    <source>
        <dbReference type="SAM" id="SignalP"/>
    </source>
</evidence>
<reference evidence="3 4" key="1">
    <citation type="submission" date="2015-12" db="EMBL/GenBank/DDBJ databases">
        <title>The genome of Folsomia candida.</title>
        <authorList>
            <person name="Faddeeva A."/>
            <person name="Derks M.F."/>
            <person name="Anvar Y."/>
            <person name="Smit S."/>
            <person name="Van Straalen N."/>
            <person name="Roelofs D."/>
        </authorList>
    </citation>
    <scope>NUCLEOTIDE SEQUENCE [LARGE SCALE GENOMIC DNA]</scope>
    <source>
        <strain evidence="3 4">VU population</strain>
        <tissue evidence="3">Whole body</tissue>
    </source>
</reference>
<keyword evidence="2" id="KW-0732">Signal</keyword>
<feature type="signal peptide" evidence="2">
    <location>
        <begin position="1"/>
        <end position="23"/>
    </location>
</feature>
<comment type="caution">
    <text evidence="3">The sequence shown here is derived from an EMBL/GenBank/DDBJ whole genome shotgun (WGS) entry which is preliminary data.</text>
</comment>
<accession>A0A226DUG2</accession>
<dbReference type="EMBL" id="LNIX01000011">
    <property type="protein sequence ID" value="OXA48454.1"/>
    <property type="molecule type" value="Genomic_DNA"/>
</dbReference>
<name>A0A226DUG2_FOLCA</name>
<keyword evidence="4" id="KW-1185">Reference proteome</keyword>
<proteinExistence type="predicted"/>
<evidence type="ECO:0000256" key="1">
    <source>
        <dbReference type="SAM" id="Phobius"/>
    </source>
</evidence>
<feature type="chain" id="PRO_5012240252" evidence="2">
    <location>
        <begin position="24"/>
        <end position="429"/>
    </location>
</feature>
<dbReference type="AlphaFoldDB" id="A0A226DUG2"/>
<gene>
    <name evidence="3" type="ORF">Fcan01_16269</name>
</gene>
<organism evidence="3 4">
    <name type="scientific">Folsomia candida</name>
    <name type="common">Springtail</name>
    <dbReference type="NCBI Taxonomy" id="158441"/>
    <lineage>
        <taxon>Eukaryota</taxon>
        <taxon>Metazoa</taxon>
        <taxon>Ecdysozoa</taxon>
        <taxon>Arthropoda</taxon>
        <taxon>Hexapoda</taxon>
        <taxon>Collembola</taxon>
        <taxon>Entomobryomorpha</taxon>
        <taxon>Isotomoidea</taxon>
        <taxon>Isotomidae</taxon>
        <taxon>Proisotominae</taxon>
        <taxon>Folsomia</taxon>
    </lineage>
</organism>
<evidence type="ECO:0000313" key="4">
    <source>
        <dbReference type="Proteomes" id="UP000198287"/>
    </source>
</evidence>
<keyword evidence="1" id="KW-0812">Transmembrane</keyword>
<feature type="transmembrane region" description="Helical" evidence="1">
    <location>
        <begin position="376"/>
        <end position="394"/>
    </location>
</feature>
<evidence type="ECO:0000313" key="3">
    <source>
        <dbReference type="EMBL" id="OXA48454.1"/>
    </source>
</evidence>
<keyword evidence="1" id="KW-1133">Transmembrane helix</keyword>
<protein>
    <submittedName>
        <fullName evidence="3">Uncharacterized protein</fullName>
    </submittedName>
</protein>
<dbReference type="Proteomes" id="UP000198287">
    <property type="component" value="Unassembled WGS sequence"/>
</dbReference>
<keyword evidence="1" id="KW-0472">Membrane</keyword>